<sequence>MPTLAVELNGDAVHAIRAPDRFATSGPFAVALENEGRSTHVHLHFDDELDRVASIDETNHFVDDEATRRVHVSVAAADLREPIQGKLKVVTGYGSETRYVDVRIDPPPESAPDEVAVDETFAKPPERPPEAPPAQRAATAIDRLIERGGVAAALLAFVAVIAGVAVALAIDSAVVSVAVGLVVAVALGAALLAVW</sequence>
<evidence type="ECO:0000313" key="3">
    <source>
        <dbReference type="Proteomes" id="UP001596333"/>
    </source>
</evidence>
<gene>
    <name evidence="2" type="ORF">ACFQEY_03300</name>
</gene>
<dbReference type="Pfam" id="PF24368">
    <property type="entry name" value="DUF7524"/>
    <property type="match status" value="1"/>
</dbReference>
<accession>A0ABD5UFN9</accession>
<organism evidence="2 3">
    <name type="scientific">Halorubrum trueperi</name>
    <dbReference type="NCBI Taxonomy" id="2004704"/>
    <lineage>
        <taxon>Archaea</taxon>
        <taxon>Methanobacteriati</taxon>
        <taxon>Methanobacteriota</taxon>
        <taxon>Stenosarchaea group</taxon>
        <taxon>Halobacteria</taxon>
        <taxon>Halobacteriales</taxon>
        <taxon>Haloferacaceae</taxon>
        <taxon>Halorubrum</taxon>
    </lineage>
</organism>
<keyword evidence="1" id="KW-0812">Transmembrane</keyword>
<keyword evidence="3" id="KW-1185">Reference proteome</keyword>
<keyword evidence="1" id="KW-1133">Transmembrane helix</keyword>
<dbReference type="RefSeq" id="WP_379764751.1">
    <property type="nucleotide sequence ID" value="NZ_JBHSXI010000001.1"/>
</dbReference>
<feature type="transmembrane region" description="Helical" evidence="1">
    <location>
        <begin position="176"/>
        <end position="194"/>
    </location>
</feature>
<protein>
    <submittedName>
        <fullName evidence="2">Uncharacterized protein</fullName>
    </submittedName>
</protein>
<evidence type="ECO:0000313" key="2">
    <source>
        <dbReference type="EMBL" id="MFC6888084.1"/>
    </source>
</evidence>
<evidence type="ECO:0000256" key="1">
    <source>
        <dbReference type="SAM" id="Phobius"/>
    </source>
</evidence>
<reference evidence="2 3" key="1">
    <citation type="journal article" date="2019" name="Int. J. Syst. Evol. Microbiol.">
        <title>The Global Catalogue of Microorganisms (GCM) 10K type strain sequencing project: providing services to taxonomists for standard genome sequencing and annotation.</title>
        <authorList>
            <consortium name="The Broad Institute Genomics Platform"/>
            <consortium name="The Broad Institute Genome Sequencing Center for Infectious Disease"/>
            <person name="Wu L."/>
            <person name="Ma J."/>
        </authorList>
    </citation>
    <scope>NUCLEOTIDE SEQUENCE [LARGE SCALE GENOMIC DNA]</scope>
    <source>
        <strain evidence="2 3">Y73</strain>
    </source>
</reference>
<dbReference type="EMBL" id="JBHSXI010000001">
    <property type="protein sequence ID" value="MFC6888084.1"/>
    <property type="molecule type" value="Genomic_DNA"/>
</dbReference>
<proteinExistence type="predicted"/>
<dbReference type="Proteomes" id="UP001596333">
    <property type="component" value="Unassembled WGS sequence"/>
</dbReference>
<dbReference type="AlphaFoldDB" id="A0ABD5UFN9"/>
<keyword evidence="1" id="KW-0472">Membrane</keyword>
<name>A0ABD5UFN9_9EURY</name>
<dbReference type="InterPro" id="IPR055946">
    <property type="entry name" value="DUF7524"/>
</dbReference>
<comment type="caution">
    <text evidence="2">The sequence shown here is derived from an EMBL/GenBank/DDBJ whole genome shotgun (WGS) entry which is preliminary data.</text>
</comment>
<feature type="transmembrane region" description="Helical" evidence="1">
    <location>
        <begin position="150"/>
        <end position="170"/>
    </location>
</feature>